<evidence type="ECO:0000256" key="3">
    <source>
        <dbReference type="ARBA" id="ARBA00022692"/>
    </source>
</evidence>
<dbReference type="OrthoDB" id="3175972at2"/>
<dbReference type="PANTHER" id="PTHR30086">
    <property type="entry name" value="ARGININE EXPORTER PROTEIN ARGO"/>
    <property type="match status" value="1"/>
</dbReference>
<accession>A0A4Q7L462</accession>
<evidence type="ECO:0000256" key="1">
    <source>
        <dbReference type="ARBA" id="ARBA00004651"/>
    </source>
</evidence>
<sequence>MDVSPLLAFAAAAVLIAVVPGPDMIFIIAHGVAKGRRAGVLAALGMSTGLAVHTLAAALGLGALLAAAPAILDVLRVLGAIFLVYLAVTTLRSSRKAITEDAPKVPPGSLRRTYVMAVLTNLANPKVVLFYVSFVPQFLTTSTGAWPVGLQFIVLGALLIAIGLIVDATAGLLAGTLSEALRRKPAVQRWLDRVSAAIFGALAARLVTETATR</sequence>
<organism evidence="7 8">
    <name type="scientific">Herbihabitans rhizosphaerae</name>
    <dbReference type="NCBI Taxonomy" id="1872711"/>
    <lineage>
        <taxon>Bacteria</taxon>
        <taxon>Bacillati</taxon>
        <taxon>Actinomycetota</taxon>
        <taxon>Actinomycetes</taxon>
        <taxon>Pseudonocardiales</taxon>
        <taxon>Pseudonocardiaceae</taxon>
        <taxon>Herbihabitans</taxon>
    </lineage>
</organism>
<protein>
    <submittedName>
        <fullName evidence="7">Threonine/homoserine/homoserine lactone efflux protein</fullName>
    </submittedName>
</protein>
<dbReference type="PANTHER" id="PTHR30086:SF20">
    <property type="entry name" value="ARGININE EXPORTER PROTEIN ARGO-RELATED"/>
    <property type="match status" value="1"/>
</dbReference>
<dbReference type="AlphaFoldDB" id="A0A4Q7L462"/>
<evidence type="ECO:0000313" key="7">
    <source>
        <dbReference type="EMBL" id="RZS43271.1"/>
    </source>
</evidence>
<dbReference type="GO" id="GO:0005886">
    <property type="term" value="C:plasma membrane"/>
    <property type="evidence" value="ECO:0007669"/>
    <property type="project" value="UniProtKB-SubCell"/>
</dbReference>
<keyword evidence="3 6" id="KW-0812">Transmembrane</keyword>
<comment type="subcellular location">
    <subcellularLocation>
        <location evidence="1">Cell membrane</location>
        <topology evidence="1">Multi-pass membrane protein</topology>
    </subcellularLocation>
</comment>
<dbReference type="GO" id="GO:0015171">
    <property type="term" value="F:amino acid transmembrane transporter activity"/>
    <property type="evidence" value="ECO:0007669"/>
    <property type="project" value="TreeGrafter"/>
</dbReference>
<dbReference type="InterPro" id="IPR001123">
    <property type="entry name" value="LeuE-type"/>
</dbReference>
<dbReference type="Proteomes" id="UP000294257">
    <property type="component" value="Unassembled WGS sequence"/>
</dbReference>
<dbReference type="RefSeq" id="WP_130343143.1">
    <property type="nucleotide sequence ID" value="NZ_SGWQ01000002.1"/>
</dbReference>
<proteinExistence type="predicted"/>
<keyword evidence="4 6" id="KW-1133">Transmembrane helix</keyword>
<gene>
    <name evidence="7" type="ORF">EV193_102250</name>
</gene>
<dbReference type="EMBL" id="SGWQ01000002">
    <property type="protein sequence ID" value="RZS43271.1"/>
    <property type="molecule type" value="Genomic_DNA"/>
</dbReference>
<evidence type="ECO:0000256" key="4">
    <source>
        <dbReference type="ARBA" id="ARBA00022989"/>
    </source>
</evidence>
<reference evidence="7 8" key="1">
    <citation type="submission" date="2019-02" db="EMBL/GenBank/DDBJ databases">
        <title>Genomic Encyclopedia of Type Strains, Phase IV (KMG-IV): sequencing the most valuable type-strain genomes for metagenomic binning, comparative biology and taxonomic classification.</title>
        <authorList>
            <person name="Goeker M."/>
        </authorList>
    </citation>
    <scope>NUCLEOTIDE SEQUENCE [LARGE SCALE GENOMIC DNA]</scope>
    <source>
        <strain evidence="7 8">DSM 101727</strain>
    </source>
</reference>
<evidence type="ECO:0000313" key="8">
    <source>
        <dbReference type="Proteomes" id="UP000294257"/>
    </source>
</evidence>
<evidence type="ECO:0000256" key="6">
    <source>
        <dbReference type="SAM" id="Phobius"/>
    </source>
</evidence>
<evidence type="ECO:0000256" key="2">
    <source>
        <dbReference type="ARBA" id="ARBA00022475"/>
    </source>
</evidence>
<evidence type="ECO:0000256" key="5">
    <source>
        <dbReference type="ARBA" id="ARBA00023136"/>
    </source>
</evidence>
<keyword evidence="8" id="KW-1185">Reference proteome</keyword>
<name>A0A4Q7L462_9PSEU</name>
<feature type="transmembrane region" description="Helical" evidence="6">
    <location>
        <begin position="41"/>
        <end position="68"/>
    </location>
</feature>
<feature type="transmembrane region" description="Helical" evidence="6">
    <location>
        <begin position="152"/>
        <end position="178"/>
    </location>
</feature>
<dbReference type="PIRSF" id="PIRSF006324">
    <property type="entry name" value="LeuE"/>
    <property type="match status" value="1"/>
</dbReference>
<dbReference type="Pfam" id="PF01810">
    <property type="entry name" value="LysE"/>
    <property type="match status" value="1"/>
</dbReference>
<keyword evidence="2" id="KW-1003">Cell membrane</keyword>
<feature type="transmembrane region" description="Helical" evidence="6">
    <location>
        <begin position="6"/>
        <end position="29"/>
    </location>
</feature>
<keyword evidence="5 6" id="KW-0472">Membrane</keyword>
<comment type="caution">
    <text evidence="7">The sequence shown here is derived from an EMBL/GenBank/DDBJ whole genome shotgun (WGS) entry which is preliminary data.</text>
</comment>
<feature type="transmembrane region" description="Helical" evidence="6">
    <location>
        <begin position="74"/>
        <end position="92"/>
    </location>
</feature>